<feature type="region of interest" description="Disordered" evidence="1">
    <location>
        <begin position="66"/>
        <end position="274"/>
    </location>
</feature>
<organism evidence="3 4">
    <name type="scientific">Acetobacter fallax</name>
    <dbReference type="NCBI Taxonomy" id="1737473"/>
    <lineage>
        <taxon>Bacteria</taxon>
        <taxon>Pseudomonadati</taxon>
        <taxon>Pseudomonadota</taxon>
        <taxon>Alphaproteobacteria</taxon>
        <taxon>Acetobacterales</taxon>
        <taxon>Acetobacteraceae</taxon>
        <taxon>Acetobacter</taxon>
    </lineage>
</organism>
<dbReference type="EMBL" id="WOSW01000013">
    <property type="protein sequence ID" value="NHO32609.1"/>
    <property type="molecule type" value="Genomic_DNA"/>
</dbReference>
<reference evidence="3 4" key="1">
    <citation type="journal article" date="2020" name="Int. J. Syst. Evol. Microbiol.">
        <title>Novel acetic acid bacteria from cider fermentations: Acetobacter conturbans sp. nov. and Acetobacter fallax sp. nov.</title>
        <authorList>
            <person name="Sombolestani A.S."/>
            <person name="Cleenwerck I."/>
            <person name="Cnockaert M."/>
            <person name="Borremans W."/>
            <person name="Wieme A.D."/>
            <person name="De Vuyst L."/>
            <person name="Vandamme P."/>
        </authorList>
    </citation>
    <scope>NUCLEOTIDE SEQUENCE [LARGE SCALE GENOMIC DNA]</scope>
    <source>
        <strain evidence="3 4">LMG 1637</strain>
    </source>
</reference>
<keyword evidence="2" id="KW-1133">Transmembrane helix</keyword>
<feature type="compositionally biased region" description="Basic and acidic residues" evidence="1">
    <location>
        <begin position="143"/>
        <end position="178"/>
    </location>
</feature>
<keyword evidence="2" id="KW-0472">Membrane</keyword>
<accession>A0ABX0KB01</accession>
<gene>
    <name evidence="3" type="ORF">GOB84_08555</name>
</gene>
<feature type="compositionally biased region" description="Basic and acidic residues" evidence="1">
    <location>
        <begin position="207"/>
        <end position="232"/>
    </location>
</feature>
<name>A0ABX0KB01_9PROT</name>
<evidence type="ECO:0000313" key="4">
    <source>
        <dbReference type="Proteomes" id="UP000615326"/>
    </source>
</evidence>
<keyword evidence="4" id="KW-1185">Reference proteome</keyword>
<dbReference type="Proteomes" id="UP000615326">
    <property type="component" value="Unassembled WGS sequence"/>
</dbReference>
<evidence type="ECO:0000256" key="2">
    <source>
        <dbReference type="SAM" id="Phobius"/>
    </source>
</evidence>
<sequence length="274" mass="30181">MSPVLPEWLPLWAQLLVLVAAAAFGMAFLLMPFAVFGLKGRLAEVELQLTDARAELRVIAMRLGSASQEPGRRPEQSAPVIQKEWVPPAKPASVATEPEFRPATAQKNDTPPVAQPDLDPSAPPPKNSNNGYFFPPSAGEASQSDRKVRDGSERISVADREATERRGSGEVTRPDADTASRVTYGFSPAPHVSDAYEPRQNVLPELRASRQDDAGRDRETHPTHDQIGEARRMPWHQPPARSRNDSPGPTETNDGRLPGERTEPMLRWPARRPE</sequence>
<feature type="transmembrane region" description="Helical" evidence="2">
    <location>
        <begin position="12"/>
        <end position="38"/>
    </location>
</feature>
<proteinExistence type="predicted"/>
<keyword evidence="2" id="KW-0812">Transmembrane</keyword>
<dbReference type="RefSeq" id="WP_173577138.1">
    <property type="nucleotide sequence ID" value="NZ_WOSW01000013.1"/>
</dbReference>
<comment type="caution">
    <text evidence="3">The sequence shown here is derived from an EMBL/GenBank/DDBJ whole genome shotgun (WGS) entry which is preliminary data.</text>
</comment>
<evidence type="ECO:0000313" key="3">
    <source>
        <dbReference type="EMBL" id="NHO32609.1"/>
    </source>
</evidence>
<feature type="compositionally biased region" description="Basic and acidic residues" evidence="1">
    <location>
        <begin position="253"/>
        <end position="264"/>
    </location>
</feature>
<protein>
    <submittedName>
        <fullName evidence="3">Uncharacterized protein</fullName>
    </submittedName>
</protein>
<evidence type="ECO:0000256" key="1">
    <source>
        <dbReference type="SAM" id="MobiDB-lite"/>
    </source>
</evidence>